<evidence type="ECO:0000256" key="11">
    <source>
        <dbReference type="ARBA" id="ARBA00038905"/>
    </source>
</evidence>
<comment type="caution">
    <text evidence="13">The sequence shown here is derived from an EMBL/GenBank/DDBJ whole genome shotgun (WGS) entry which is preliminary data.</text>
</comment>
<dbReference type="Proteomes" id="UP000677875">
    <property type="component" value="Unassembled WGS sequence"/>
</dbReference>
<gene>
    <name evidence="13" type="ORF">J5Y05_09250</name>
</gene>
<protein>
    <recommendedName>
        <fullName evidence="11">8-oxo-dGTP diphosphatase</fullName>
        <ecNumber evidence="11">3.6.1.55</ecNumber>
    </recommendedName>
</protein>
<comment type="catalytic activity">
    <reaction evidence="10">
        <text>8-oxo-dGTP + H2O = 8-oxo-dGMP + diphosphate + H(+)</text>
        <dbReference type="Rhea" id="RHEA:31575"/>
        <dbReference type="ChEBI" id="CHEBI:15377"/>
        <dbReference type="ChEBI" id="CHEBI:15378"/>
        <dbReference type="ChEBI" id="CHEBI:33019"/>
        <dbReference type="ChEBI" id="CHEBI:63224"/>
        <dbReference type="ChEBI" id="CHEBI:77896"/>
        <dbReference type="EC" id="3.6.1.55"/>
    </reaction>
</comment>
<evidence type="ECO:0000259" key="12">
    <source>
        <dbReference type="PROSITE" id="PS51462"/>
    </source>
</evidence>
<dbReference type="PANTHER" id="PTHR47707">
    <property type="entry name" value="8-OXO-DGTP DIPHOSPHATASE"/>
    <property type="match status" value="1"/>
</dbReference>
<dbReference type="PROSITE" id="PS00893">
    <property type="entry name" value="NUDIX_BOX"/>
    <property type="match status" value="1"/>
</dbReference>
<evidence type="ECO:0000256" key="2">
    <source>
        <dbReference type="ARBA" id="ARBA00005582"/>
    </source>
</evidence>
<keyword evidence="5" id="KW-0479">Metal-binding</keyword>
<evidence type="ECO:0000256" key="7">
    <source>
        <dbReference type="ARBA" id="ARBA00022801"/>
    </source>
</evidence>
<dbReference type="GO" id="GO:0046872">
    <property type="term" value="F:metal ion binding"/>
    <property type="evidence" value="ECO:0007669"/>
    <property type="project" value="UniProtKB-KW"/>
</dbReference>
<keyword evidence="3" id="KW-0515">Mutator protein</keyword>
<reference evidence="13" key="1">
    <citation type="submission" date="2021-04" db="EMBL/GenBank/DDBJ databases">
        <title>Genome seq and assembly of Streptomyces sp. RG38.</title>
        <authorList>
            <person name="Chhetri G."/>
        </authorList>
    </citation>
    <scope>NUCLEOTIDE SEQUENCE</scope>
    <source>
        <strain evidence="13">RG38</strain>
    </source>
</reference>
<keyword evidence="7" id="KW-0378">Hydrolase</keyword>
<dbReference type="GO" id="GO:0008413">
    <property type="term" value="F:8-oxo-7,8-dihydroguanosine triphosphate pyrophosphatase activity"/>
    <property type="evidence" value="ECO:0007669"/>
    <property type="project" value="TreeGrafter"/>
</dbReference>
<dbReference type="SUPFAM" id="SSF55811">
    <property type="entry name" value="Nudix"/>
    <property type="match status" value="1"/>
</dbReference>
<keyword evidence="8" id="KW-0460">Magnesium</keyword>
<dbReference type="InterPro" id="IPR000086">
    <property type="entry name" value="NUDIX_hydrolase_dom"/>
</dbReference>
<dbReference type="EMBL" id="JAGPNL010000002">
    <property type="protein sequence ID" value="MBQ0826692.1"/>
    <property type="molecule type" value="Genomic_DNA"/>
</dbReference>
<dbReference type="GO" id="GO:0035539">
    <property type="term" value="F:8-oxo-7,8-dihydrodeoxyguanosine triphosphate pyrophosphatase activity"/>
    <property type="evidence" value="ECO:0007669"/>
    <property type="project" value="UniProtKB-EC"/>
</dbReference>
<sequence length="147" mass="15728">MTRESGVTADPGVGGGEPLVVIAAVIIQRGRLLVVSKRAAPDVFYLPGGKPDHGEEPLEALIRELDEELGVEPLEPRLLDRVESVAALEGVPLHLTVFQAGIDRPPRPAAELAHMKWITGDEPDVHLSPALTDHVLPLLRRTGALAP</sequence>
<dbReference type="GO" id="GO:0044716">
    <property type="term" value="F:8-oxo-GDP phosphatase activity"/>
    <property type="evidence" value="ECO:0007669"/>
    <property type="project" value="TreeGrafter"/>
</dbReference>
<dbReference type="PANTHER" id="PTHR47707:SF1">
    <property type="entry name" value="NUDIX HYDROLASE FAMILY PROTEIN"/>
    <property type="match status" value="1"/>
</dbReference>
<organism evidence="13 14">
    <name type="scientific">Streptomyces tagetis</name>
    <dbReference type="NCBI Taxonomy" id="2820809"/>
    <lineage>
        <taxon>Bacteria</taxon>
        <taxon>Bacillati</taxon>
        <taxon>Actinomycetota</taxon>
        <taxon>Actinomycetes</taxon>
        <taxon>Kitasatosporales</taxon>
        <taxon>Streptomycetaceae</taxon>
        <taxon>Streptomyces</taxon>
    </lineage>
</organism>
<proteinExistence type="inferred from homology"/>
<dbReference type="InterPro" id="IPR015797">
    <property type="entry name" value="NUDIX_hydrolase-like_dom_sf"/>
</dbReference>
<dbReference type="AlphaFoldDB" id="A0A941B200"/>
<dbReference type="GO" id="GO:0044715">
    <property type="term" value="F:8-oxo-dGDP phosphatase activity"/>
    <property type="evidence" value="ECO:0007669"/>
    <property type="project" value="TreeGrafter"/>
</dbReference>
<dbReference type="InterPro" id="IPR047127">
    <property type="entry name" value="MutT-like"/>
</dbReference>
<comment type="similarity">
    <text evidence="2">Belongs to the Nudix hydrolase family.</text>
</comment>
<dbReference type="CDD" id="cd04690">
    <property type="entry name" value="NUDIX_Hydrolase"/>
    <property type="match status" value="1"/>
</dbReference>
<comment type="cofactor">
    <cofactor evidence="1">
        <name>Mg(2+)</name>
        <dbReference type="ChEBI" id="CHEBI:18420"/>
    </cofactor>
</comment>
<evidence type="ECO:0000256" key="4">
    <source>
        <dbReference type="ARBA" id="ARBA00022705"/>
    </source>
</evidence>
<evidence type="ECO:0000256" key="5">
    <source>
        <dbReference type="ARBA" id="ARBA00022723"/>
    </source>
</evidence>
<evidence type="ECO:0000256" key="3">
    <source>
        <dbReference type="ARBA" id="ARBA00022457"/>
    </source>
</evidence>
<accession>A0A941B200</accession>
<keyword evidence="6" id="KW-0227">DNA damage</keyword>
<evidence type="ECO:0000256" key="1">
    <source>
        <dbReference type="ARBA" id="ARBA00001946"/>
    </source>
</evidence>
<name>A0A941B200_9ACTN</name>
<keyword evidence="4" id="KW-0235">DNA replication</keyword>
<dbReference type="GO" id="GO:0006260">
    <property type="term" value="P:DNA replication"/>
    <property type="evidence" value="ECO:0007669"/>
    <property type="project" value="UniProtKB-KW"/>
</dbReference>
<keyword evidence="14" id="KW-1185">Reference proteome</keyword>
<dbReference type="PROSITE" id="PS51462">
    <property type="entry name" value="NUDIX"/>
    <property type="match status" value="1"/>
</dbReference>
<dbReference type="InterPro" id="IPR020084">
    <property type="entry name" value="NUDIX_hydrolase_CS"/>
</dbReference>
<evidence type="ECO:0000256" key="9">
    <source>
        <dbReference type="ARBA" id="ARBA00023204"/>
    </source>
</evidence>
<keyword evidence="9" id="KW-0234">DNA repair</keyword>
<evidence type="ECO:0000256" key="6">
    <source>
        <dbReference type="ARBA" id="ARBA00022763"/>
    </source>
</evidence>
<evidence type="ECO:0000256" key="8">
    <source>
        <dbReference type="ARBA" id="ARBA00022842"/>
    </source>
</evidence>
<dbReference type="GO" id="GO:0006281">
    <property type="term" value="P:DNA repair"/>
    <property type="evidence" value="ECO:0007669"/>
    <property type="project" value="UniProtKB-KW"/>
</dbReference>
<dbReference type="RefSeq" id="WP_210870203.1">
    <property type="nucleotide sequence ID" value="NZ_JAGPNL010000002.1"/>
</dbReference>
<dbReference type="Gene3D" id="3.90.79.10">
    <property type="entry name" value="Nucleoside Triphosphate Pyrophosphohydrolase"/>
    <property type="match status" value="1"/>
</dbReference>
<dbReference type="Pfam" id="PF00293">
    <property type="entry name" value="NUDIX"/>
    <property type="match status" value="1"/>
</dbReference>
<feature type="domain" description="Nudix hydrolase" evidence="12">
    <location>
        <begin position="18"/>
        <end position="141"/>
    </location>
</feature>
<evidence type="ECO:0000256" key="10">
    <source>
        <dbReference type="ARBA" id="ARBA00035861"/>
    </source>
</evidence>
<dbReference type="EC" id="3.6.1.55" evidence="11"/>
<evidence type="ECO:0000313" key="13">
    <source>
        <dbReference type="EMBL" id="MBQ0826692.1"/>
    </source>
</evidence>
<evidence type="ECO:0000313" key="14">
    <source>
        <dbReference type="Proteomes" id="UP000677875"/>
    </source>
</evidence>